<dbReference type="GO" id="GO:0030154">
    <property type="term" value="P:cell differentiation"/>
    <property type="evidence" value="ECO:0007669"/>
    <property type="project" value="UniProtKB-KW"/>
</dbReference>
<keyword evidence="3" id="KW-0677">Repeat</keyword>
<dbReference type="InterPro" id="IPR029354">
    <property type="entry name" value="Cylicin_N"/>
</dbReference>
<dbReference type="Bgee" id="ENSOCUG00000005157">
    <property type="expression patterns" value="Expressed in testis and 10 other cell types or tissues"/>
</dbReference>
<accession>A0A5F9CPI9</accession>
<dbReference type="Ensembl" id="ENSOCUT00000046682.1">
    <property type="protein sequence ID" value="ENSOCUP00000035659.1"/>
    <property type="gene ID" value="ENSOCUG00000005157.4"/>
</dbReference>
<evidence type="ECO:0000256" key="8">
    <source>
        <dbReference type="SAM" id="MobiDB-lite"/>
    </source>
</evidence>
<evidence type="ECO:0000259" key="9">
    <source>
        <dbReference type="Pfam" id="PF15241"/>
    </source>
</evidence>
<reference evidence="10" key="2">
    <citation type="submission" date="2025-08" db="UniProtKB">
        <authorList>
            <consortium name="Ensembl"/>
        </authorList>
    </citation>
    <scope>IDENTIFICATION</scope>
    <source>
        <strain evidence="10">Thorbecke</strain>
    </source>
</reference>
<evidence type="ECO:0000256" key="6">
    <source>
        <dbReference type="ARBA" id="ARBA00023212"/>
    </source>
</evidence>
<evidence type="ECO:0000256" key="2">
    <source>
        <dbReference type="ARBA" id="ARBA00022490"/>
    </source>
</evidence>
<name>A0A5F9CPI9_RABIT</name>
<dbReference type="PANTHER" id="PTHR16742">
    <property type="entry name" value="CYCLICIN"/>
    <property type="match status" value="1"/>
</dbReference>
<protein>
    <submittedName>
        <fullName evidence="10">Cylicin 1</fullName>
    </submittedName>
</protein>
<feature type="region of interest" description="Disordered" evidence="8">
    <location>
        <begin position="24"/>
        <end position="53"/>
    </location>
</feature>
<keyword evidence="1" id="KW-0217">Developmental protein</keyword>
<dbReference type="AlphaFoldDB" id="A0A5F9CPI9"/>
<reference evidence="10 11" key="1">
    <citation type="journal article" date="2011" name="Nature">
        <title>A high-resolution map of human evolutionary constraint using 29 mammals.</title>
        <authorList>
            <person name="Lindblad-Toh K."/>
            <person name="Garber M."/>
            <person name="Zuk O."/>
            <person name="Lin M.F."/>
            <person name="Parker B.J."/>
            <person name="Washietl S."/>
            <person name="Kheradpour P."/>
            <person name="Ernst J."/>
            <person name="Jordan G."/>
            <person name="Mauceli E."/>
            <person name="Ward L.D."/>
            <person name="Lowe C.B."/>
            <person name="Holloway A.K."/>
            <person name="Clamp M."/>
            <person name="Gnerre S."/>
            <person name="Alfoldi J."/>
            <person name="Beal K."/>
            <person name="Chang J."/>
            <person name="Clawson H."/>
            <person name="Cuff J."/>
            <person name="Di Palma F."/>
            <person name="Fitzgerald S."/>
            <person name="Flicek P."/>
            <person name="Guttman M."/>
            <person name="Hubisz M.J."/>
            <person name="Jaffe D.B."/>
            <person name="Jungreis I."/>
            <person name="Kent W.J."/>
            <person name="Kostka D."/>
            <person name="Lara M."/>
            <person name="Martins A.L."/>
            <person name="Massingham T."/>
            <person name="Moltke I."/>
            <person name="Raney B.J."/>
            <person name="Rasmussen M.D."/>
            <person name="Robinson J."/>
            <person name="Stark A."/>
            <person name="Vilella A.J."/>
            <person name="Wen J."/>
            <person name="Xie X."/>
            <person name="Zody M.C."/>
            <person name="Baldwin J."/>
            <person name="Bloom T."/>
            <person name="Chin C.W."/>
            <person name="Heiman D."/>
            <person name="Nicol R."/>
            <person name="Nusbaum C."/>
            <person name="Young S."/>
            <person name="Wilkinson J."/>
            <person name="Worley K.C."/>
            <person name="Kovar C.L."/>
            <person name="Muzny D.M."/>
            <person name="Gibbs R.A."/>
            <person name="Cree A."/>
            <person name="Dihn H.H."/>
            <person name="Fowler G."/>
            <person name="Jhangiani S."/>
            <person name="Joshi V."/>
            <person name="Lee S."/>
            <person name="Lewis L.R."/>
            <person name="Nazareth L.V."/>
            <person name="Okwuonu G."/>
            <person name="Santibanez J."/>
            <person name="Warren W.C."/>
            <person name="Mardis E.R."/>
            <person name="Weinstock G.M."/>
            <person name="Wilson R.K."/>
            <person name="Delehaunty K."/>
            <person name="Dooling D."/>
            <person name="Fronik C."/>
            <person name="Fulton L."/>
            <person name="Fulton B."/>
            <person name="Graves T."/>
            <person name="Minx P."/>
            <person name="Sodergren E."/>
            <person name="Birney E."/>
            <person name="Margulies E.H."/>
            <person name="Herrero J."/>
            <person name="Green E.D."/>
            <person name="Haussler D."/>
            <person name="Siepel A."/>
            <person name="Goldman N."/>
            <person name="Pollard K.S."/>
            <person name="Pedersen J.S."/>
            <person name="Lander E.S."/>
            <person name="Kellis M."/>
        </authorList>
    </citation>
    <scope>NUCLEOTIDE SEQUENCE [LARGE SCALE GENOMIC DNA]</scope>
    <source>
        <strain evidence="10 11">Thorbecke inbred</strain>
    </source>
</reference>
<evidence type="ECO:0000313" key="11">
    <source>
        <dbReference type="Proteomes" id="UP000001811"/>
    </source>
</evidence>
<organism evidence="10 11">
    <name type="scientific">Oryctolagus cuniculus</name>
    <name type="common">Rabbit</name>
    <dbReference type="NCBI Taxonomy" id="9986"/>
    <lineage>
        <taxon>Eukaryota</taxon>
        <taxon>Metazoa</taxon>
        <taxon>Chordata</taxon>
        <taxon>Craniata</taxon>
        <taxon>Vertebrata</taxon>
        <taxon>Euteleostomi</taxon>
        <taxon>Mammalia</taxon>
        <taxon>Eutheria</taxon>
        <taxon>Euarchontoglires</taxon>
        <taxon>Glires</taxon>
        <taxon>Lagomorpha</taxon>
        <taxon>Leporidae</taxon>
        <taxon>Oryctolagus</taxon>
    </lineage>
</organism>
<sequence>MSLPRQEGNITMYDNVIPIIKSSRKSKNQEHLTLTFPKPPQPGREEKSTPSELQITVPPEAEWIRKLL</sequence>
<dbReference type="EMBL" id="AAGW02041834">
    <property type="status" value="NOT_ANNOTATED_CDS"/>
    <property type="molecule type" value="Genomic_DNA"/>
</dbReference>
<keyword evidence="11" id="KW-1185">Reference proteome</keyword>
<dbReference type="InterPro" id="IPR026189">
    <property type="entry name" value="CYLC"/>
</dbReference>
<gene>
    <name evidence="10" type="primary">CYLC1</name>
</gene>
<keyword evidence="2" id="KW-0963">Cytoplasm</keyword>
<reference evidence="10" key="3">
    <citation type="submission" date="2025-09" db="UniProtKB">
        <authorList>
            <consortium name="Ensembl"/>
        </authorList>
    </citation>
    <scope>IDENTIFICATION</scope>
    <source>
        <strain evidence="10">Thorbecke</strain>
    </source>
</reference>
<evidence type="ECO:0000256" key="7">
    <source>
        <dbReference type="ARBA" id="ARBA00049644"/>
    </source>
</evidence>
<evidence type="ECO:0000256" key="5">
    <source>
        <dbReference type="ARBA" id="ARBA00022871"/>
    </source>
</evidence>
<dbReference type="GeneTree" id="ENSGT00730000111075"/>
<dbReference type="EMBL" id="AAGW02041835">
    <property type="status" value="NOT_ANNOTATED_CDS"/>
    <property type="molecule type" value="Genomic_DNA"/>
</dbReference>
<keyword evidence="4" id="KW-0221">Differentiation</keyword>
<dbReference type="PANTHER" id="PTHR16742:SF1">
    <property type="entry name" value="CYLICIN-1"/>
    <property type="match status" value="1"/>
</dbReference>
<evidence type="ECO:0000313" key="10">
    <source>
        <dbReference type="Ensembl" id="ENSOCUP00000035659.1"/>
    </source>
</evidence>
<dbReference type="GO" id="GO:0007283">
    <property type="term" value="P:spermatogenesis"/>
    <property type="evidence" value="ECO:0007669"/>
    <property type="project" value="UniProtKB-KW"/>
</dbReference>
<dbReference type="Proteomes" id="UP000001811">
    <property type="component" value="Chromosome X"/>
</dbReference>
<dbReference type="EMBL" id="AAGW02041836">
    <property type="status" value="NOT_ANNOTATED_CDS"/>
    <property type="molecule type" value="Genomic_DNA"/>
</dbReference>
<proteinExistence type="predicted"/>
<dbReference type="GO" id="GO:0005634">
    <property type="term" value="C:nucleus"/>
    <property type="evidence" value="ECO:0007669"/>
    <property type="project" value="TreeGrafter"/>
</dbReference>
<keyword evidence="6" id="KW-0206">Cytoskeleton</keyword>
<evidence type="ECO:0000256" key="3">
    <source>
        <dbReference type="ARBA" id="ARBA00022737"/>
    </source>
</evidence>
<keyword evidence="5" id="KW-0744">Spermatogenesis</keyword>
<evidence type="ECO:0000256" key="1">
    <source>
        <dbReference type="ARBA" id="ARBA00022473"/>
    </source>
</evidence>
<comment type="subcellular location">
    <subcellularLocation>
        <location evidence="7">Cytoplasm</location>
        <location evidence="7">Cytoskeleton</location>
        <location evidence="7">Perinuclear theca</location>
        <location evidence="7">Calyx</location>
    </subcellularLocation>
</comment>
<feature type="domain" description="Cylicin N-terminal" evidence="9">
    <location>
        <begin position="9"/>
        <end position="59"/>
    </location>
</feature>
<dbReference type="GO" id="GO:0005200">
    <property type="term" value="F:structural constituent of cytoskeleton"/>
    <property type="evidence" value="ECO:0007669"/>
    <property type="project" value="InterPro"/>
</dbReference>
<evidence type="ECO:0000256" key="4">
    <source>
        <dbReference type="ARBA" id="ARBA00022782"/>
    </source>
</evidence>
<dbReference type="Pfam" id="PF15241">
    <property type="entry name" value="Cylicin_N"/>
    <property type="match status" value="1"/>
</dbReference>
<dbReference type="GO" id="GO:0033150">
    <property type="term" value="C:cytoskeletal calyx"/>
    <property type="evidence" value="ECO:0007669"/>
    <property type="project" value="UniProtKB-SubCell"/>
</dbReference>
<dbReference type="EMBL" id="AAGW02041833">
    <property type="status" value="NOT_ANNOTATED_CDS"/>
    <property type="molecule type" value="Genomic_DNA"/>
</dbReference>
<dbReference type="GO" id="GO:0043159">
    <property type="term" value="C:acrosomal matrix"/>
    <property type="evidence" value="ECO:0007669"/>
    <property type="project" value="TreeGrafter"/>
</dbReference>